<organism evidence="2 3">
    <name type="scientific">Sinimarinibacterium thermocellulolyticum</name>
    <dbReference type="NCBI Taxonomy" id="3170016"/>
    <lineage>
        <taxon>Bacteria</taxon>
        <taxon>Pseudomonadati</taxon>
        <taxon>Pseudomonadota</taxon>
        <taxon>Gammaproteobacteria</taxon>
        <taxon>Nevskiales</taxon>
        <taxon>Nevskiaceae</taxon>
        <taxon>Sinimarinibacterium</taxon>
    </lineage>
</organism>
<evidence type="ECO:0000256" key="1">
    <source>
        <dbReference type="SAM" id="Phobius"/>
    </source>
</evidence>
<dbReference type="PANTHER" id="PTHR35519">
    <property type="entry name" value="MEMBRANE PROTEINS"/>
    <property type="match status" value="1"/>
</dbReference>
<evidence type="ECO:0000313" key="3">
    <source>
        <dbReference type="Proteomes" id="UP001465331"/>
    </source>
</evidence>
<keyword evidence="1" id="KW-0812">Transmembrane</keyword>
<dbReference type="EMBL" id="JBEPIJ010000007">
    <property type="protein sequence ID" value="MES0873918.1"/>
    <property type="molecule type" value="Genomic_DNA"/>
</dbReference>
<dbReference type="RefSeq" id="WP_352888814.1">
    <property type="nucleotide sequence ID" value="NZ_JBEPIJ010000007.1"/>
</dbReference>
<sequence>MTDTETLQRARATRERAERLSRLLDTAVGIPGTRIRLGLDALLGLIPGIGDALGVVLGGWFLLEGARVGAPTSTLLRMAGNIAVDALVGVVPLLGDVLDVAFKANRRNAKLLIEHLDHVEGRRPPAMRWRAYALAAAVVAVLLLAIYGLWTLLARLF</sequence>
<name>A0ABV2A9S7_9GAMM</name>
<evidence type="ECO:0000313" key="2">
    <source>
        <dbReference type="EMBL" id="MES0873918.1"/>
    </source>
</evidence>
<feature type="transmembrane region" description="Helical" evidence="1">
    <location>
        <begin position="41"/>
        <end position="62"/>
    </location>
</feature>
<feature type="transmembrane region" description="Helical" evidence="1">
    <location>
        <begin position="131"/>
        <end position="153"/>
    </location>
</feature>
<reference evidence="2 3" key="1">
    <citation type="submission" date="2024-06" db="EMBL/GenBank/DDBJ databases">
        <authorList>
            <person name="Li Z."/>
            <person name="Jiang Y."/>
        </authorList>
    </citation>
    <scope>NUCLEOTIDE SEQUENCE [LARGE SCALE GENOMIC DNA]</scope>
    <source>
        <strain evidence="2 3">HSW-8</strain>
    </source>
</reference>
<keyword evidence="1" id="KW-0472">Membrane</keyword>
<comment type="caution">
    <text evidence="2">The sequence shown here is derived from an EMBL/GenBank/DDBJ whole genome shotgun (WGS) entry which is preliminary data.</text>
</comment>
<accession>A0ABV2A9S7</accession>
<dbReference type="InterPro" id="IPR025187">
    <property type="entry name" value="DUF4112"/>
</dbReference>
<proteinExistence type="predicted"/>
<feature type="transmembrane region" description="Helical" evidence="1">
    <location>
        <begin position="82"/>
        <end position="102"/>
    </location>
</feature>
<keyword evidence="1" id="KW-1133">Transmembrane helix</keyword>
<dbReference type="Proteomes" id="UP001465331">
    <property type="component" value="Unassembled WGS sequence"/>
</dbReference>
<keyword evidence="3" id="KW-1185">Reference proteome</keyword>
<dbReference type="Pfam" id="PF13430">
    <property type="entry name" value="DUF4112"/>
    <property type="match status" value="1"/>
</dbReference>
<dbReference type="PANTHER" id="PTHR35519:SF2">
    <property type="entry name" value="PH DOMAIN PROTEIN"/>
    <property type="match status" value="1"/>
</dbReference>
<protein>
    <submittedName>
        <fullName evidence="2">DUF4112 domain-containing protein</fullName>
    </submittedName>
</protein>
<gene>
    <name evidence="2" type="ORF">ABSH63_07885</name>
</gene>